<evidence type="ECO:0000256" key="5">
    <source>
        <dbReference type="PROSITE-ProRule" id="PRU00205"/>
    </source>
</evidence>
<organism>
    <name type="scientific">Branchiostoma floridae</name>
    <name type="common">Florida lancelet</name>
    <name type="synonym">Amphioxus</name>
    <dbReference type="NCBI Taxonomy" id="7739"/>
    <lineage>
        <taxon>Eukaryota</taxon>
        <taxon>Metazoa</taxon>
        <taxon>Chordata</taxon>
        <taxon>Cephalochordata</taxon>
        <taxon>Leptocardii</taxon>
        <taxon>Amphioxiformes</taxon>
        <taxon>Branchiostomatidae</taxon>
        <taxon>Branchiostoma</taxon>
    </lineage>
</organism>
<feature type="domain" description="TLC" evidence="7">
    <location>
        <begin position="1"/>
        <end position="210"/>
    </location>
</feature>
<evidence type="ECO:0000313" key="8">
    <source>
        <dbReference type="EMBL" id="EEN56159.1"/>
    </source>
</evidence>
<feature type="transmembrane region" description="Helical" evidence="6">
    <location>
        <begin position="175"/>
        <end position="198"/>
    </location>
</feature>
<sequence length="247" mass="28182">MAYSVQYFLTILGSFFFHLVVFKWFAAPVLRRLWPIFAAIPNDKQVFSQTWYDCPITRYAGSIIMGYTAADLLLIYPAVRSRDMLVHHVCTLWMGYFASMNPVVPYYASLSMMTEMSTPFLNVRHILLHMGEKSSVLYKVNGVVLLVTFFTCRILTIPLWLSFKEHFGTEKMYEVGFGVLLSILVLIPFVHLLNIFWFTRFPPGSVNVNHPAVTPAGVSVVQIRASSRPSLGECRISSDSIRKDSYI</sequence>
<keyword evidence="2 5" id="KW-0812">Transmembrane</keyword>
<dbReference type="InterPro" id="IPR050846">
    <property type="entry name" value="TLCD"/>
</dbReference>
<evidence type="ECO:0000256" key="2">
    <source>
        <dbReference type="ARBA" id="ARBA00022692"/>
    </source>
</evidence>
<evidence type="ECO:0000259" key="7">
    <source>
        <dbReference type="PROSITE" id="PS50922"/>
    </source>
</evidence>
<evidence type="ECO:0000256" key="3">
    <source>
        <dbReference type="ARBA" id="ARBA00022989"/>
    </source>
</evidence>
<dbReference type="GO" id="GO:0016020">
    <property type="term" value="C:membrane"/>
    <property type="evidence" value="ECO:0007669"/>
    <property type="project" value="UniProtKB-SubCell"/>
</dbReference>
<gene>
    <name evidence="8" type="ORF">BRAFLDRAFT_118247</name>
</gene>
<reference evidence="8" key="1">
    <citation type="journal article" date="2008" name="Nature">
        <title>The amphioxus genome and the evolution of the chordate karyotype.</title>
        <authorList>
            <consortium name="US DOE Joint Genome Institute (JGI-PGF)"/>
            <person name="Putnam N.H."/>
            <person name="Butts T."/>
            <person name="Ferrier D.E.K."/>
            <person name="Furlong R.F."/>
            <person name="Hellsten U."/>
            <person name="Kawashima T."/>
            <person name="Robinson-Rechavi M."/>
            <person name="Shoguchi E."/>
            <person name="Terry A."/>
            <person name="Yu J.-K."/>
            <person name="Benito-Gutierrez E.L."/>
            <person name="Dubchak I."/>
            <person name="Garcia-Fernandez J."/>
            <person name="Gibson-Brown J.J."/>
            <person name="Grigoriev I.V."/>
            <person name="Horton A.C."/>
            <person name="de Jong P.J."/>
            <person name="Jurka J."/>
            <person name="Kapitonov V.V."/>
            <person name="Kohara Y."/>
            <person name="Kuroki Y."/>
            <person name="Lindquist E."/>
            <person name="Lucas S."/>
            <person name="Osoegawa K."/>
            <person name="Pennacchio L.A."/>
            <person name="Salamov A.A."/>
            <person name="Satou Y."/>
            <person name="Sauka-Spengler T."/>
            <person name="Schmutz J."/>
            <person name="Shin-I T."/>
            <person name="Toyoda A."/>
            <person name="Bronner-Fraser M."/>
            <person name="Fujiyama A."/>
            <person name="Holland L.Z."/>
            <person name="Holland P.W.H."/>
            <person name="Satoh N."/>
            <person name="Rokhsar D.S."/>
        </authorList>
    </citation>
    <scope>NUCLEOTIDE SEQUENCE [LARGE SCALE GENOMIC DNA]</scope>
    <source>
        <strain evidence="8">S238N-H82</strain>
        <tissue evidence="8">Testes</tissue>
    </source>
</reference>
<keyword evidence="3 6" id="KW-1133">Transmembrane helix</keyword>
<protein>
    <recommendedName>
        <fullName evidence="7">TLC domain-containing protein</fullName>
    </recommendedName>
</protein>
<feature type="transmembrane region" description="Helical" evidence="6">
    <location>
        <begin position="143"/>
        <end position="163"/>
    </location>
</feature>
<evidence type="ECO:0000256" key="4">
    <source>
        <dbReference type="ARBA" id="ARBA00023136"/>
    </source>
</evidence>
<name>C3YTN2_BRAFL</name>
<dbReference type="InterPro" id="IPR006634">
    <property type="entry name" value="TLC-dom"/>
</dbReference>
<feature type="transmembrane region" description="Helical" evidence="6">
    <location>
        <begin position="91"/>
        <end position="108"/>
    </location>
</feature>
<dbReference type="PANTHER" id="PTHR13439">
    <property type="entry name" value="CT120 PROTEIN"/>
    <property type="match status" value="1"/>
</dbReference>
<dbReference type="AlphaFoldDB" id="C3YTN2"/>
<dbReference type="EMBL" id="GG666552">
    <property type="protein sequence ID" value="EEN56159.1"/>
    <property type="molecule type" value="Genomic_DNA"/>
</dbReference>
<keyword evidence="4 5" id="KW-0472">Membrane</keyword>
<evidence type="ECO:0000256" key="1">
    <source>
        <dbReference type="ARBA" id="ARBA00004141"/>
    </source>
</evidence>
<dbReference type="InParanoid" id="C3YTN2"/>
<dbReference type="PANTHER" id="PTHR13439:SF0">
    <property type="entry name" value="TOPOISOMERASE I DAMAGE AFFECTED PROTEIN 4"/>
    <property type="match status" value="1"/>
</dbReference>
<feature type="transmembrane region" description="Helical" evidence="6">
    <location>
        <begin position="7"/>
        <end position="26"/>
    </location>
</feature>
<proteinExistence type="predicted"/>
<dbReference type="PROSITE" id="PS50922">
    <property type="entry name" value="TLC"/>
    <property type="match status" value="1"/>
</dbReference>
<dbReference type="Pfam" id="PF03798">
    <property type="entry name" value="TRAM_LAG1_CLN8"/>
    <property type="match status" value="1"/>
</dbReference>
<comment type="subcellular location">
    <subcellularLocation>
        <location evidence="1">Membrane</location>
        <topology evidence="1">Multi-pass membrane protein</topology>
    </subcellularLocation>
</comment>
<accession>C3YTN2</accession>
<evidence type="ECO:0000256" key="6">
    <source>
        <dbReference type="SAM" id="Phobius"/>
    </source>
</evidence>
<feature type="transmembrane region" description="Helical" evidence="6">
    <location>
        <begin position="59"/>
        <end position="79"/>
    </location>
</feature>